<dbReference type="AlphaFoldDB" id="A0A0E9RPU8"/>
<organism evidence="1">
    <name type="scientific">Anguilla anguilla</name>
    <name type="common">European freshwater eel</name>
    <name type="synonym">Muraena anguilla</name>
    <dbReference type="NCBI Taxonomy" id="7936"/>
    <lineage>
        <taxon>Eukaryota</taxon>
        <taxon>Metazoa</taxon>
        <taxon>Chordata</taxon>
        <taxon>Craniata</taxon>
        <taxon>Vertebrata</taxon>
        <taxon>Euteleostomi</taxon>
        <taxon>Actinopterygii</taxon>
        <taxon>Neopterygii</taxon>
        <taxon>Teleostei</taxon>
        <taxon>Anguilliformes</taxon>
        <taxon>Anguillidae</taxon>
        <taxon>Anguilla</taxon>
    </lineage>
</organism>
<sequence>MFDCVPQPHINGRCSPHMQSVMGALLAIVFVCEFTRPCWPQVAHHWLGFPVFGVAVGEEQYQRNPLMRSCKNRSRCPSQSWTGALKINRTCQD</sequence>
<proteinExistence type="predicted"/>
<dbReference type="EMBL" id="GBXM01077381">
    <property type="protein sequence ID" value="JAH31196.1"/>
    <property type="molecule type" value="Transcribed_RNA"/>
</dbReference>
<name>A0A0E9RPU8_ANGAN</name>
<accession>A0A0E9RPU8</accession>
<protein>
    <submittedName>
        <fullName evidence="1">Uncharacterized protein</fullName>
    </submittedName>
</protein>
<reference evidence="1" key="1">
    <citation type="submission" date="2014-11" db="EMBL/GenBank/DDBJ databases">
        <authorList>
            <person name="Amaro Gonzalez C."/>
        </authorList>
    </citation>
    <scope>NUCLEOTIDE SEQUENCE</scope>
</reference>
<reference evidence="1" key="2">
    <citation type="journal article" date="2015" name="Fish Shellfish Immunol.">
        <title>Early steps in the European eel (Anguilla anguilla)-Vibrio vulnificus interaction in the gills: Role of the RtxA13 toxin.</title>
        <authorList>
            <person name="Callol A."/>
            <person name="Pajuelo D."/>
            <person name="Ebbesson L."/>
            <person name="Teles M."/>
            <person name="MacKenzie S."/>
            <person name="Amaro C."/>
        </authorList>
    </citation>
    <scope>NUCLEOTIDE SEQUENCE</scope>
</reference>
<evidence type="ECO:0000313" key="1">
    <source>
        <dbReference type="EMBL" id="JAH31196.1"/>
    </source>
</evidence>